<dbReference type="InParanoid" id="A0A1X7UYY7"/>
<dbReference type="EnsemblMetazoa" id="Aqu2.1.33180_001">
    <property type="protein sequence ID" value="Aqu2.1.33180_001"/>
    <property type="gene ID" value="Aqu2.1.33180"/>
</dbReference>
<accession>A0A1X7UYY7</accession>
<protein>
    <submittedName>
        <fullName evidence="1">Uncharacterized protein</fullName>
    </submittedName>
</protein>
<reference evidence="1" key="1">
    <citation type="submission" date="2017-05" db="UniProtKB">
        <authorList>
            <consortium name="EnsemblMetazoa"/>
        </authorList>
    </citation>
    <scope>IDENTIFICATION</scope>
</reference>
<proteinExistence type="predicted"/>
<organism evidence="1">
    <name type="scientific">Amphimedon queenslandica</name>
    <name type="common">Sponge</name>
    <dbReference type="NCBI Taxonomy" id="400682"/>
    <lineage>
        <taxon>Eukaryota</taxon>
        <taxon>Metazoa</taxon>
        <taxon>Porifera</taxon>
        <taxon>Demospongiae</taxon>
        <taxon>Heteroscleromorpha</taxon>
        <taxon>Haplosclerida</taxon>
        <taxon>Niphatidae</taxon>
        <taxon>Amphimedon</taxon>
    </lineage>
</organism>
<dbReference type="AlphaFoldDB" id="A0A1X7UYY7"/>
<sequence>PTFVQTFLMTYCSKTFRKLGELLTGVAFSYGTLEQAVKWHFPELWVGSK</sequence>
<name>A0A1X7UYY7_AMPQE</name>
<evidence type="ECO:0000313" key="1">
    <source>
        <dbReference type="EnsemblMetazoa" id="Aqu2.1.33180_001"/>
    </source>
</evidence>